<dbReference type="CDD" id="cd00081">
    <property type="entry name" value="Hint"/>
    <property type="match status" value="1"/>
</dbReference>
<dbReference type="Gene3D" id="2.170.16.10">
    <property type="entry name" value="Hedgehog/Intein (Hint) domain"/>
    <property type="match status" value="1"/>
</dbReference>
<feature type="region of interest" description="Disordered" evidence="5">
    <location>
        <begin position="30"/>
        <end position="81"/>
    </location>
</feature>
<comment type="caution">
    <text evidence="8">The sequence shown here is derived from an EMBL/GenBank/DDBJ whole genome shotgun (WGS) entry which is preliminary data.</text>
</comment>
<dbReference type="Pfam" id="PF07591">
    <property type="entry name" value="PT-HINT"/>
    <property type="match status" value="1"/>
</dbReference>
<name>A0ABV9RX34_9PSEU</name>
<keyword evidence="4" id="KW-0843">Virulence</keyword>
<feature type="chain" id="PRO_5045810072" evidence="6">
    <location>
        <begin position="31"/>
        <end position="2076"/>
    </location>
</feature>
<comment type="subcellular location">
    <subcellularLocation>
        <location evidence="1">Secreted</location>
    </subcellularLocation>
</comment>
<evidence type="ECO:0000256" key="3">
    <source>
        <dbReference type="ARBA" id="ARBA00022737"/>
    </source>
</evidence>
<feature type="compositionally biased region" description="Low complexity" evidence="5">
    <location>
        <begin position="30"/>
        <end position="46"/>
    </location>
</feature>
<reference evidence="9" key="1">
    <citation type="journal article" date="2019" name="Int. J. Syst. Evol. Microbiol.">
        <title>The Global Catalogue of Microorganisms (GCM) 10K type strain sequencing project: providing services to taxonomists for standard genome sequencing and annotation.</title>
        <authorList>
            <consortium name="The Broad Institute Genomics Platform"/>
            <consortium name="The Broad Institute Genome Sequencing Center for Infectious Disease"/>
            <person name="Wu L."/>
            <person name="Ma J."/>
        </authorList>
    </citation>
    <scope>NUCLEOTIDE SEQUENCE [LARGE SCALE GENOMIC DNA]</scope>
    <source>
        <strain evidence="9">ZS-22-S1</strain>
    </source>
</reference>
<dbReference type="EMBL" id="JBHSIS010000001">
    <property type="protein sequence ID" value="MFC4851874.1"/>
    <property type="molecule type" value="Genomic_DNA"/>
</dbReference>
<evidence type="ECO:0000256" key="5">
    <source>
        <dbReference type="SAM" id="MobiDB-lite"/>
    </source>
</evidence>
<keyword evidence="6" id="KW-0732">Signal</keyword>
<feature type="region of interest" description="Disordered" evidence="5">
    <location>
        <begin position="608"/>
        <end position="629"/>
    </location>
</feature>
<keyword evidence="3" id="KW-0677">Repeat</keyword>
<dbReference type="NCBIfam" id="TIGR01643">
    <property type="entry name" value="YD_repeat_2x"/>
    <property type="match status" value="2"/>
</dbReference>
<evidence type="ECO:0000313" key="8">
    <source>
        <dbReference type="EMBL" id="MFC4851874.1"/>
    </source>
</evidence>
<dbReference type="Pfam" id="PF03534">
    <property type="entry name" value="SpvB"/>
    <property type="match status" value="1"/>
</dbReference>
<dbReference type="Proteomes" id="UP001595859">
    <property type="component" value="Unassembled WGS sequence"/>
</dbReference>
<dbReference type="InterPro" id="IPR056823">
    <property type="entry name" value="TEN-like_YD-shell"/>
</dbReference>
<feature type="compositionally biased region" description="Polar residues" evidence="5">
    <location>
        <begin position="615"/>
        <end position="625"/>
    </location>
</feature>
<evidence type="ECO:0000256" key="2">
    <source>
        <dbReference type="ARBA" id="ARBA00022525"/>
    </source>
</evidence>
<feature type="signal peptide" evidence="6">
    <location>
        <begin position="1"/>
        <end position="30"/>
    </location>
</feature>
<gene>
    <name evidence="8" type="ORF">ACFPCV_00050</name>
</gene>
<dbReference type="Gene3D" id="2.180.10.10">
    <property type="entry name" value="RHS repeat-associated core"/>
    <property type="match status" value="2"/>
</dbReference>
<feature type="domain" description="Hint" evidence="7">
    <location>
        <begin position="1824"/>
        <end position="1929"/>
    </location>
</feature>
<dbReference type="InterPro" id="IPR006530">
    <property type="entry name" value="YD"/>
</dbReference>
<dbReference type="InterPro" id="IPR050708">
    <property type="entry name" value="T6SS_VgrG/RHS"/>
</dbReference>
<dbReference type="Pfam" id="PF05593">
    <property type="entry name" value="RHS_repeat"/>
    <property type="match status" value="2"/>
</dbReference>
<dbReference type="PANTHER" id="PTHR32305">
    <property type="match status" value="1"/>
</dbReference>
<dbReference type="NCBIfam" id="TIGR03696">
    <property type="entry name" value="Rhs_assc_core"/>
    <property type="match status" value="1"/>
</dbReference>
<evidence type="ECO:0000256" key="1">
    <source>
        <dbReference type="ARBA" id="ARBA00004613"/>
    </source>
</evidence>
<dbReference type="InterPro" id="IPR003587">
    <property type="entry name" value="Hint_dom_N"/>
</dbReference>
<dbReference type="InterPro" id="IPR003284">
    <property type="entry name" value="Sal_SpvB"/>
</dbReference>
<feature type="compositionally biased region" description="Polar residues" evidence="5">
    <location>
        <begin position="47"/>
        <end position="58"/>
    </location>
</feature>
<dbReference type="InterPro" id="IPR022385">
    <property type="entry name" value="Rhs_assc_core"/>
</dbReference>
<dbReference type="InterPro" id="IPR036844">
    <property type="entry name" value="Hint_dom_sf"/>
</dbReference>
<dbReference type="PANTHER" id="PTHR32305:SF17">
    <property type="entry name" value="TRNA NUCLEASE WAPA"/>
    <property type="match status" value="1"/>
</dbReference>
<dbReference type="SMART" id="SM00306">
    <property type="entry name" value="HintN"/>
    <property type="match status" value="1"/>
</dbReference>
<organism evidence="8 9">
    <name type="scientific">Actinophytocola glycyrrhizae</name>
    <dbReference type="NCBI Taxonomy" id="2044873"/>
    <lineage>
        <taxon>Bacteria</taxon>
        <taxon>Bacillati</taxon>
        <taxon>Actinomycetota</taxon>
        <taxon>Actinomycetes</taxon>
        <taxon>Pseudonocardiales</taxon>
        <taxon>Pseudonocardiaceae</taxon>
    </lineage>
</organism>
<keyword evidence="9" id="KW-1185">Reference proteome</keyword>
<accession>A0ABV9RX34</accession>
<dbReference type="InterPro" id="IPR031325">
    <property type="entry name" value="RHS_repeat"/>
</dbReference>
<protein>
    <submittedName>
        <fullName evidence="8">Polymorphic toxin-type HINT domain-containing protein</fullName>
    </submittedName>
</protein>
<proteinExistence type="predicted"/>
<evidence type="ECO:0000313" key="9">
    <source>
        <dbReference type="Proteomes" id="UP001595859"/>
    </source>
</evidence>
<sequence length="2076" mass="225663">MRKRRSRAMFLSVVLAASLVQAIAPPAAWAAGPSVPSTPVPSESVTQQGRQAVNTGDETTPRGLSGDQTGGSSLPGAGNYAATSLSPSATWQVSGQTGDFTWTYPLPVPSAPGGLNPNLGLSYSSGAVDGLTSATNNQASWIGDGWSLWPGFVERGYRSCAEDVDGTGEKPADLCWHSDNATLSLNGSGTQLIRDDDSEPGDEVWKAKDDDGSRIERITAAGNGDDNNEAWKITTVDGTQYFFGTSVAAKSTWTVPVFGDDAGEPCHGSTFAASWCTQGYRWNLDKVVDRHGNMIQYFYATETNSYGRNKNTAVSSYVRGGWLDRIEYGMHAANSTASGRVEFTVADRCVKRSDCTHAKPANLPDVPLNLKCDGATCTDKWAPSFWTTKKLTTVTTKSLVDGQYKPVDSWALSHELPDPGDGEKPALWLKSIQHTGHTGPAATPTITLPEVTFDGVRMENRVHGVDGYASLVRFRMNAIVSETGGITSIRYAEPDCVFGTGMPEHAHNNEQRCFPAKWTPPFAPERTDYFHKYVVSAVSTHDGVAGTLADETSYEYLDGAAWHWDTSEFVKEDKKTWNEFRGYSRVRVRHGTTDDGPRTMSEQRFYRGMHGDKQPSGTRPATVTDSEGAERDDFEWLQGFSFETAMFEREAASNATDPRRISKTITHPVWHGPTATRGSLNAYIVRANTERTYTAVGASGERVTQTDTTYDTQWGLPTSTSDLGDTSTDADDLCTTTTYQPNETRWLIDFPSRVETVSVRCGQTPVFPQDAISDTLTYYDGQQSGLPPSTAGNATEVRVASSRPATGPVYVTTAKSTYDARGRVLTATDALGNTTTTAYTPQVAGPVTQVATTTPGPQDGAAGFTTTTTYEKWRGQPTKIVDENDSVTEVAYDALGRSTEVWLPNRLRARHANGNYKFSYLIRKSGPIVVTTRKLSPNDINYVTTNEIYDGQLRPRQLQTPAPGGGRLLTDTRYDSQGRVVKTSRPYYNTGAVDTELWFPTDNVVPNMTEYVYDAAGRPTVQKFLSNGTEKWRSTTTYGGDRVTVTPPEGGTPVTTITDARGRKTELHEHGPDGADIIRYEYTPAGQLSKVTDPGGNVWTYTYDLRGRKIAETDPDRGGSSYTYDDAGQLVSSTDARDTTLVYEYDNLGRKTVLHRDSVTGPRLADWTYDTVPYSKGLPAATTRYVGASAYTTRVLSYTAEYQPVQTEIEIPASEGPELAGKYTSTLQYKADGSLASETYPAAGALPQEGVAHSYSDLGLPLRTWGGFGGNTYEYVLNTDYTRYGEPQTITLGQDTKRAWLSYYYQADTRRLDRTVVDAEVPDPMQADYRYTYDDIGNITSVADIPAGLPSDVQCFRYDHLRRLTEAWTPTNGCATNPAASALGGPAPYWQSYGYDKTGNRVEQTDHDAADDTTSTYTYQGHRLDSATTTTGGVTTLDEYDYDPTGNTTSRVLAGEDQTLEWDAEGHLAKVTEDGKETTYVYTADGTRLIRRDPQAVTLYLGNQEIRLDRNTQTTTGTRYYSHGGQRIATRTEASLNWVATDHNGTGEVSINSNTQQVSRRRHLPFGEPRGQAPPSWPSELGFVGGTMDASTGLTHLGAREYDPTLGRFISVDPIMDLTNAQQMNGYTYSNNNPVTFSDPTGLFSWEGDSSPTFDTGTCKHKKCDKPKVPPAVNEPSDAYTQMHYNSPVFGKTLSNAALDALKARGYKGSALFTRREALLFATQSKEAAAAVCHAFADGGGTSPSACKYDVWNWEGVLTGLKAVLEFAYQLTPIPDAIGCAGGDGEACAWLAVGAIPGGRVLRAADNMADAANAAHKAQRACGPNSFIPGTKVLMADGTTKPIEDIKVGDKVLATDPVRGETAAKTVVGTITTQGRKNLVKLTVDTDGTTGDKTGTIVATAAHPFWGSEQRRWLAASALHAGEGLADTRGATVDVVAVDVYSQTRRVHNLTVADIHTYYVLTGQTPVLVHNANCNVGTRQFNHAWDQHSPEGAYAKAGKMENVFAAGINKGRFREMLDEAIENGTKVPRSKSDPRGGHYIDYDFGDMEFGAMGQNGIRIVVDGMGNFVTAMPKFMY</sequence>
<evidence type="ECO:0000256" key="6">
    <source>
        <dbReference type="SAM" id="SignalP"/>
    </source>
</evidence>
<keyword evidence="2" id="KW-0964">Secreted</keyword>
<evidence type="ECO:0000259" key="7">
    <source>
        <dbReference type="SMART" id="SM00306"/>
    </source>
</evidence>
<dbReference type="SUPFAM" id="SSF51294">
    <property type="entry name" value="Hedgehog/intein (Hint) domain"/>
    <property type="match status" value="1"/>
</dbReference>
<evidence type="ECO:0000256" key="4">
    <source>
        <dbReference type="ARBA" id="ARBA00023026"/>
    </source>
</evidence>
<dbReference type="Pfam" id="PF25023">
    <property type="entry name" value="TEN_YD-shell"/>
    <property type="match status" value="1"/>
</dbReference>
<dbReference type="RefSeq" id="WP_378053076.1">
    <property type="nucleotide sequence ID" value="NZ_JBHSIS010000001.1"/>
</dbReference>